<evidence type="ECO:0000256" key="8">
    <source>
        <dbReference type="ARBA" id="ARBA00049309"/>
    </source>
</evidence>
<evidence type="ECO:0000256" key="4">
    <source>
        <dbReference type="ARBA" id="ARBA00014727"/>
    </source>
</evidence>
<protein>
    <recommendedName>
        <fullName evidence="4">Pyruvoyl-dependent arginine decarboxylase AaxB</fullName>
        <ecNumber evidence="3">4.1.1.19</ecNumber>
    </recommendedName>
</protein>
<evidence type="ECO:0000256" key="1">
    <source>
        <dbReference type="ARBA" id="ARBA00001928"/>
    </source>
</evidence>
<dbReference type="SFLD" id="SFLDG01170">
    <property type="entry name" value="Pyruvoyl-dependent_arginine_de"/>
    <property type="match status" value="1"/>
</dbReference>
<dbReference type="Proteomes" id="UP000189670">
    <property type="component" value="Unassembled WGS sequence"/>
</dbReference>
<evidence type="ECO:0000256" key="5">
    <source>
        <dbReference type="ARBA" id="ARBA00022793"/>
    </source>
</evidence>
<dbReference type="InterPro" id="IPR016105">
    <property type="entry name" value="Pyr-dep_his/arg-deCO2ase_sand"/>
</dbReference>
<sequence>MNITICSGTGTGPNELTAFDTALLNAGIIDYNLIYLSSSIPAGSTIERKQFHALPDEIGHKLYVVIAKQIETVPGNSAWAGIGWTQEKARGRGLFVEHHGKSQLQVQNDIQTSLGFMKKNRQINYGDNNEMLIGIECVEQPVCAVVLAVFKSQRW</sequence>
<keyword evidence="6" id="KW-0456">Lyase</keyword>
<dbReference type="InterPro" id="IPR002724">
    <property type="entry name" value="Pyruvoyl-dep_arg_deCO2ase"/>
</dbReference>
<dbReference type="GO" id="GO:0008792">
    <property type="term" value="F:arginine decarboxylase activity"/>
    <property type="evidence" value="ECO:0007669"/>
    <property type="project" value="UniProtKB-EC"/>
</dbReference>
<gene>
    <name evidence="9" type="ORF">OMM_03345</name>
</gene>
<dbReference type="Pfam" id="PF01862">
    <property type="entry name" value="PvlArgDC"/>
    <property type="match status" value="1"/>
</dbReference>
<organism evidence="9 10">
    <name type="scientific">Candidatus Magnetoglobus multicellularis str. Araruama</name>
    <dbReference type="NCBI Taxonomy" id="890399"/>
    <lineage>
        <taxon>Bacteria</taxon>
        <taxon>Pseudomonadati</taxon>
        <taxon>Thermodesulfobacteriota</taxon>
        <taxon>Desulfobacteria</taxon>
        <taxon>Desulfobacterales</taxon>
        <taxon>Desulfobacteraceae</taxon>
        <taxon>Candidatus Magnetoglobus</taxon>
    </lineage>
</organism>
<dbReference type="EC" id="4.1.1.19" evidence="3"/>
<evidence type="ECO:0000313" key="9">
    <source>
        <dbReference type="EMBL" id="ETR70298.1"/>
    </source>
</evidence>
<evidence type="ECO:0000256" key="3">
    <source>
        <dbReference type="ARBA" id="ARBA00012426"/>
    </source>
</evidence>
<name>A0A1V1P674_9BACT</name>
<keyword evidence="7" id="KW-0670">Pyruvate</keyword>
<comment type="cofactor">
    <cofactor evidence="1">
        <name>pyruvate</name>
        <dbReference type="ChEBI" id="CHEBI:15361"/>
    </cofactor>
</comment>
<dbReference type="InterPro" id="IPR016104">
    <property type="entry name" value="Pyr-dep_his/arg-deCO2ase"/>
</dbReference>
<dbReference type="PANTHER" id="PTHR40438:SF1">
    <property type="entry name" value="PYRUVOYL-DEPENDENT ARGININE DECARBOXYLASE"/>
    <property type="match status" value="1"/>
</dbReference>
<dbReference type="SUPFAM" id="SSF56271">
    <property type="entry name" value="Pyruvoyl-dependent histidine and arginine decarboxylases"/>
    <property type="match status" value="1"/>
</dbReference>
<dbReference type="Gene3D" id="3.50.20.10">
    <property type="entry name" value="Pyruvoyl-Dependent Histidine Decarboxylase, subunit B"/>
    <property type="match status" value="1"/>
</dbReference>
<dbReference type="EMBL" id="ATBP01000447">
    <property type="protein sequence ID" value="ETR70298.1"/>
    <property type="molecule type" value="Genomic_DNA"/>
</dbReference>
<keyword evidence="5" id="KW-0210">Decarboxylase</keyword>
<dbReference type="AlphaFoldDB" id="A0A1V1P674"/>
<reference evidence="10" key="1">
    <citation type="submission" date="2012-11" db="EMBL/GenBank/DDBJ databases">
        <authorList>
            <person name="Lucero-Rivera Y.E."/>
            <person name="Tovar-Ramirez D."/>
        </authorList>
    </citation>
    <scope>NUCLEOTIDE SEQUENCE [LARGE SCALE GENOMIC DNA]</scope>
    <source>
        <strain evidence="10">Araruama</strain>
    </source>
</reference>
<evidence type="ECO:0000256" key="2">
    <source>
        <dbReference type="ARBA" id="ARBA00008611"/>
    </source>
</evidence>
<dbReference type="GO" id="GO:0006527">
    <property type="term" value="P:L-arginine catabolic process"/>
    <property type="evidence" value="ECO:0007669"/>
    <property type="project" value="InterPro"/>
</dbReference>
<comment type="similarity">
    <text evidence="2">Belongs to the pyruvoyl-dependent arginine decarboxylase family.</text>
</comment>
<dbReference type="SFLD" id="SFLDS00055">
    <property type="entry name" value="Pyruvoyl-Dependent_Histidine/A"/>
    <property type="match status" value="1"/>
</dbReference>
<dbReference type="PANTHER" id="PTHR40438">
    <property type="entry name" value="PYRUVOYL-DEPENDENT ARGININE DECARBOXYLASE"/>
    <property type="match status" value="1"/>
</dbReference>
<comment type="catalytic activity">
    <reaction evidence="8">
        <text>L-arginine + H(+) = agmatine + CO2</text>
        <dbReference type="Rhea" id="RHEA:17641"/>
        <dbReference type="ChEBI" id="CHEBI:15378"/>
        <dbReference type="ChEBI" id="CHEBI:16526"/>
        <dbReference type="ChEBI" id="CHEBI:32682"/>
        <dbReference type="ChEBI" id="CHEBI:58145"/>
        <dbReference type="EC" id="4.1.1.19"/>
    </reaction>
</comment>
<evidence type="ECO:0000256" key="6">
    <source>
        <dbReference type="ARBA" id="ARBA00023239"/>
    </source>
</evidence>
<accession>A0A1V1P674</accession>
<comment type="caution">
    <text evidence="9">The sequence shown here is derived from an EMBL/GenBank/DDBJ whole genome shotgun (WGS) entry which is preliminary data.</text>
</comment>
<evidence type="ECO:0000256" key="7">
    <source>
        <dbReference type="ARBA" id="ARBA00023317"/>
    </source>
</evidence>
<proteinExistence type="inferred from homology"/>
<evidence type="ECO:0000313" key="10">
    <source>
        <dbReference type="Proteomes" id="UP000189670"/>
    </source>
</evidence>